<gene>
    <name evidence="13" type="ORF">KFL_002210080</name>
</gene>
<sequence>MENKVQTTSEEDIRRWVDLLGSSSEAVQGKAVLAIKSIADEATSRKTIGAIPEALGRPSDEVQALAAWALCYIAYDSANKKAIAAVPGSLGRLVDLLGSSSDEVQAQAAGALRNLACDSANKKDIAAISGALGRLVDLLGSSRQDAQACAAAALGNLAGDPANQEVIAAVPGAVSRLVDLLESSSEEVRGAAALALKRLERSPAAEMVIDAAKPYCSTAMTPLGDPGLVTEQQASRTSAKASQAADVARATLILEQAKVEALQAAIRAERAKVKELQWKLEAAPTVGGKCSSDGQNTTNGLNRYTFKELSQATGGWAPENVLGEGGFGKVYKGVLDHTEVAIKVMTGEGLQGRDQFEREVQVHCRVRHPNIAMLLGTCLEPQICLAYDLMPNGNLEERLLRTGGSPALTWQTRVRIAAEVAVALLYLHSARPAPIIHRDIKPANILLDQNLVSKLGDLLTARAPLGLRKAVSQALGSDRLETVLDASAGVWPPAVAAALARLGLQCTETSRAARPSLRTEVVPTLVGLRSQTLSPTAEATGQSAGDEVPHRFICPISQDVMEEPVLAADGNHYDRSFIAKWLETHTTSPLTNLDFEHRNLVLDRALLNEIREWKQLHAESV</sequence>
<protein>
    <recommendedName>
        <fullName evidence="2">RING-type E3 ubiquitin transferase</fullName>
        <ecNumber evidence="2">2.3.2.27</ecNumber>
    </recommendedName>
</protein>
<keyword evidence="8 10" id="KW-0067">ATP-binding</keyword>
<keyword evidence="3" id="KW-0723">Serine/threonine-protein kinase</keyword>
<dbReference type="InterPro" id="IPR001245">
    <property type="entry name" value="Ser-Thr/Tyr_kinase_cat_dom"/>
</dbReference>
<dbReference type="GO" id="GO:0016567">
    <property type="term" value="P:protein ubiquitination"/>
    <property type="evidence" value="ECO:0007669"/>
    <property type="project" value="UniProtKB-UniPathway"/>
</dbReference>
<evidence type="ECO:0000256" key="7">
    <source>
        <dbReference type="ARBA" id="ARBA00022786"/>
    </source>
</evidence>
<dbReference type="GO" id="GO:0005524">
    <property type="term" value="F:ATP binding"/>
    <property type="evidence" value="ECO:0007669"/>
    <property type="project" value="UniProtKB-UniRule"/>
</dbReference>
<evidence type="ECO:0000256" key="2">
    <source>
        <dbReference type="ARBA" id="ARBA00012483"/>
    </source>
</evidence>
<dbReference type="SUPFAM" id="SSF56112">
    <property type="entry name" value="Protein kinase-like (PK-like)"/>
    <property type="match status" value="1"/>
</dbReference>
<dbReference type="SUPFAM" id="SSF57850">
    <property type="entry name" value="RING/U-box"/>
    <property type="match status" value="1"/>
</dbReference>
<dbReference type="GO" id="GO:0004674">
    <property type="term" value="F:protein serine/threonine kinase activity"/>
    <property type="evidence" value="ECO:0007669"/>
    <property type="project" value="UniProtKB-KW"/>
</dbReference>
<organism evidence="13 14">
    <name type="scientific">Klebsormidium nitens</name>
    <name type="common">Green alga</name>
    <name type="synonym">Ulothrix nitens</name>
    <dbReference type="NCBI Taxonomy" id="105231"/>
    <lineage>
        <taxon>Eukaryota</taxon>
        <taxon>Viridiplantae</taxon>
        <taxon>Streptophyta</taxon>
        <taxon>Klebsormidiophyceae</taxon>
        <taxon>Klebsormidiales</taxon>
        <taxon>Klebsormidiaceae</taxon>
        <taxon>Klebsormidium</taxon>
    </lineage>
</organism>
<keyword evidence="6" id="KW-0418">Kinase</keyword>
<feature type="repeat" description="ARM" evidence="9">
    <location>
        <begin position="130"/>
        <end position="172"/>
    </location>
</feature>
<dbReference type="Proteomes" id="UP000054558">
    <property type="component" value="Unassembled WGS sequence"/>
</dbReference>
<comment type="catalytic activity">
    <reaction evidence="1">
        <text>S-ubiquitinyl-[E2 ubiquitin-conjugating enzyme]-L-cysteine + [acceptor protein]-L-lysine = [E2 ubiquitin-conjugating enzyme]-L-cysteine + N(6)-ubiquitinyl-[acceptor protein]-L-lysine.</text>
        <dbReference type="EC" id="2.3.2.27"/>
    </reaction>
</comment>
<dbReference type="PROSITE" id="PS00108">
    <property type="entry name" value="PROTEIN_KINASE_ST"/>
    <property type="match status" value="1"/>
</dbReference>
<dbReference type="PANTHER" id="PTHR45647">
    <property type="entry name" value="OS02G0152300 PROTEIN"/>
    <property type="match status" value="1"/>
</dbReference>
<evidence type="ECO:0000256" key="4">
    <source>
        <dbReference type="ARBA" id="ARBA00022679"/>
    </source>
</evidence>
<evidence type="ECO:0000256" key="9">
    <source>
        <dbReference type="PROSITE-ProRule" id="PRU00259"/>
    </source>
</evidence>
<evidence type="ECO:0000259" key="11">
    <source>
        <dbReference type="PROSITE" id="PS50011"/>
    </source>
</evidence>
<evidence type="ECO:0000256" key="5">
    <source>
        <dbReference type="ARBA" id="ARBA00022741"/>
    </source>
</evidence>
<dbReference type="OrthoDB" id="4062651at2759"/>
<dbReference type="PROSITE" id="PS00107">
    <property type="entry name" value="PROTEIN_KINASE_ATP"/>
    <property type="match status" value="1"/>
</dbReference>
<dbReference type="Pfam" id="PF13513">
    <property type="entry name" value="HEAT_EZ"/>
    <property type="match status" value="1"/>
</dbReference>
<dbReference type="Gene3D" id="1.25.10.10">
    <property type="entry name" value="Leucine-rich Repeat Variant"/>
    <property type="match status" value="1"/>
</dbReference>
<evidence type="ECO:0000256" key="6">
    <source>
        <dbReference type="ARBA" id="ARBA00022777"/>
    </source>
</evidence>
<dbReference type="Gene3D" id="3.30.200.20">
    <property type="entry name" value="Phosphorylase Kinase, domain 1"/>
    <property type="match status" value="1"/>
</dbReference>
<dbReference type="PROSITE" id="PS50011">
    <property type="entry name" value="PROTEIN_KINASE_DOM"/>
    <property type="match status" value="1"/>
</dbReference>
<keyword evidence="5 10" id="KW-0547">Nucleotide-binding</keyword>
<dbReference type="AlphaFoldDB" id="A0A1Y1I3S4"/>
<dbReference type="Gene3D" id="1.10.510.10">
    <property type="entry name" value="Transferase(Phosphotransferase) domain 1"/>
    <property type="match status" value="1"/>
</dbReference>
<dbReference type="Pfam" id="PF04564">
    <property type="entry name" value="U-box"/>
    <property type="match status" value="1"/>
</dbReference>
<feature type="repeat" description="ARM" evidence="9">
    <location>
        <begin position="88"/>
        <end position="130"/>
    </location>
</feature>
<dbReference type="PROSITE" id="PS51698">
    <property type="entry name" value="U_BOX"/>
    <property type="match status" value="1"/>
</dbReference>
<feature type="domain" description="U-box" evidence="12">
    <location>
        <begin position="547"/>
        <end position="620"/>
    </location>
</feature>
<dbReference type="Gene3D" id="3.30.40.10">
    <property type="entry name" value="Zinc/RING finger domain, C3HC4 (zinc finger)"/>
    <property type="match status" value="1"/>
</dbReference>
<dbReference type="InterPro" id="IPR000225">
    <property type="entry name" value="Armadillo"/>
</dbReference>
<dbReference type="SMART" id="SM00185">
    <property type="entry name" value="ARM"/>
    <property type="match status" value="4"/>
</dbReference>
<dbReference type="InterPro" id="IPR013083">
    <property type="entry name" value="Znf_RING/FYVE/PHD"/>
</dbReference>
<dbReference type="STRING" id="105231.A0A1Y1I3S4"/>
<evidence type="ECO:0000313" key="13">
    <source>
        <dbReference type="EMBL" id="GAQ85143.1"/>
    </source>
</evidence>
<keyword evidence="14" id="KW-1185">Reference proteome</keyword>
<evidence type="ECO:0000259" key="12">
    <source>
        <dbReference type="PROSITE" id="PS51698"/>
    </source>
</evidence>
<dbReference type="InterPro" id="IPR017441">
    <property type="entry name" value="Protein_kinase_ATP_BS"/>
</dbReference>
<keyword evidence="4" id="KW-0808">Transferase</keyword>
<name>A0A1Y1I3S4_KLENI</name>
<feature type="domain" description="Protein kinase" evidence="11">
    <location>
        <begin position="316"/>
        <end position="600"/>
    </location>
</feature>
<evidence type="ECO:0000256" key="10">
    <source>
        <dbReference type="PROSITE-ProRule" id="PRU10141"/>
    </source>
</evidence>
<evidence type="ECO:0000256" key="3">
    <source>
        <dbReference type="ARBA" id="ARBA00022527"/>
    </source>
</evidence>
<dbReference type="InterPro" id="IPR003613">
    <property type="entry name" value="Ubox_domain"/>
</dbReference>
<dbReference type="EMBL" id="DF237170">
    <property type="protein sequence ID" value="GAQ85143.1"/>
    <property type="molecule type" value="Genomic_DNA"/>
</dbReference>
<accession>A0A1Y1I3S4</accession>
<dbReference type="InterPro" id="IPR016024">
    <property type="entry name" value="ARM-type_fold"/>
</dbReference>
<proteinExistence type="predicted"/>
<dbReference type="Pfam" id="PF07714">
    <property type="entry name" value="PK_Tyr_Ser-Thr"/>
    <property type="match status" value="1"/>
</dbReference>
<dbReference type="InterPro" id="IPR051348">
    <property type="entry name" value="U-box_ubiquitin_ligases"/>
</dbReference>
<keyword evidence="7" id="KW-0833">Ubl conjugation pathway</keyword>
<evidence type="ECO:0000256" key="1">
    <source>
        <dbReference type="ARBA" id="ARBA00000900"/>
    </source>
</evidence>
<dbReference type="InterPro" id="IPR008271">
    <property type="entry name" value="Ser/Thr_kinase_AS"/>
</dbReference>
<dbReference type="CDD" id="cd16655">
    <property type="entry name" value="RING-Ubox_WDSUB1-like"/>
    <property type="match status" value="1"/>
</dbReference>
<dbReference type="Pfam" id="PF00514">
    <property type="entry name" value="Arm"/>
    <property type="match status" value="1"/>
</dbReference>
<reference evidence="13 14" key="1">
    <citation type="journal article" date="2014" name="Nat. Commun.">
        <title>Klebsormidium flaccidum genome reveals primary factors for plant terrestrial adaptation.</title>
        <authorList>
            <person name="Hori K."/>
            <person name="Maruyama F."/>
            <person name="Fujisawa T."/>
            <person name="Togashi T."/>
            <person name="Yamamoto N."/>
            <person name="Seo M."/>
            <person name="Sato S."/>
            <person name="Yamada T."/>
            <person name="Mori H."/>
            <person name="Tajima N."/>
            <person name="Moriyama T."/>
            <person name="Ikeuchi M."/>
            <person name="Watanabe M."/>
            <person name="Wada H."/>
            <person name="Kobayashi K."/>
            <person name="Saito M."/>
            <person name="Masuda T."/>
            <person name="Sasaki-Sekimoto Y."/>
            <person name="Mashiguchi K."/>
            <person name="Awai K."/>
            <person name="Shimojima M."/>
            <person name="Masuda S."/>
            <person name="Iwai M."/>
            <person name="Nobusawa T."/>
            <person name="Narise T."/>
            <person name="Kondo S."/>
            <person name="Saito H."/>
            <person name="Sato R."/>
            <person name="Murakawa M."/>
            <person name="Ihara Y."/>
            <person name="Oshima-Yamada Y."/>
            <person name="Ohtaka K."/>
            <person name="Satoh M."/>
            <person name="Sonobe K."/>
            <person name="Ishii M."/>
            <person name="Ohtani R."/>
            <person name="Kanamori-Sato M."/>
            <person name="Honoki R."/>
            <person name="Miyazaki D."/>
            <person name="Mochizuki H."/>
            <person name="Umetsu J."/>
            <person name="Higashi K."/>
            <person name="Shibata D."/>
            <person name="Kamiya Y."/>
            <person name="Sato N."/>
            <person name="Nakamura Y."/>
            <person name="Tabata S."/>
            <person name="Ida S."/>
            <person name="Kurokawa K."/>
            <person name="Ohta H."/>
        </authorList>
    </citation>
    <scope>NUCLEOTIDE SEQUENCE [LARGE SCALE GENOMIC DNA]</scope>
    <source>
        <strain evidence="13 14">NIES-2285</strain>
    </source>
</reference>
<dbReference type="InterPro" id="IPR011009">
    <property type="entry name" value="Kinase-like_dom_sf"/>
</dbReference>
<evidence type="ECO:0000313" key="14">
    <source>
        <dbReference type="Proteomes" id="UP000054558"/>
    </source>
</evidence>
<dbReference type="PANTHER" id="PTHR45647:SF139">
    <property type="entry name" value="OS02G0152300 PROTEIN"/>
    <property type="match status" value="1"/>
</dbReference>
<feature type="binding site" evidence="10">
    <location>
        <position position="343"/>
    </location>
    <ligand>
        <name>ATP</name>
        <dbReference type="ChEBI" id="CHEBI:30616"/>
    </ligand>
</feature>
<dbReference type="PROSITE" id="PS50176">
    <property type="entry name" value="ARM_REPEAT"/>
    <property type="match status" value="3"/>
</dbReference>
<dbReference type="SUPFAM" id="SSF48371">
    <property type="entry name" value="ARM repeat"/>
    <property type="match status" value="1"/>
</dbReference>
<dbReference type="UniPathway" id="UPA00143"/>
<evidence type="ECO:0000256" key="8">
    <source>
        <dbReference type="ARBA" id="ARBA00022840"/>
    </source>
</evidence>
<dbReference type="EC" id="2.3.2.27" evidence="2"/>
<dbReference type="GO" id="GO:0061630">
    <property type="term" value="F:ubiquitin protein ligase activity"/>
    <property type="evidence" value="ECO:0007669"/>
    <property type="project" value="UniProtKB-EC"/>
</dbReference>
<dbReference type="InterPro" id="IPR011989">
    <property type="entry name" value="ARM-like"/>
</dbReference>
<dbReference type="SMART" id="SM00504">
    <property type="entry name" value="Ubox"/>
    <property type="match status" value="1"/>
</dbReference>
<feature type="repeat" description="ARM" evidence="9">
    <location>
        <begin position="172"/>
        <end position="199"/>
    </location>
</feature>
<dbReference type="InterPro" id="IPR000719">
    <property type="entry name" value="Prot_kinase_dom"/>
</dbReference>
<dbReference type="SMART" id="SM00220">
    <property type="entry name" value="S_TKc"/>
    <property type="match status" value="1"/>
</dbReference>